<feature type="non-terminal residue" evidence="2">
    <location>
        <position position="54"/>
    </location>
</feature>
<dbReference type="GO" id="GO:0008270">
    <property type="term" value="F:zinc ion binding"/>
    <property type="evidence" value="ECO:0007669"/>
    <property type="project" value="InterPro"/>
</dbReference>
<dbReference type="SUPFAM" id="SSF57756">
    <property type="entry name" value="Retrovirus zinc finger-like domains"/>
    <property type="match status" value="1"/>
</dbReference>
<proteinExistence type="predicted"/>
<dbReference type="Proteomes" id="UP000265520">
    <property type="component" value="Unassembled WGS sequence"/>
</dbReference>
<dbReference type="InterPro" id="IPR001878">
    <property type="entry name" value="Znf_CCHC"/>
</dbReference>
<accession>A0A392VWA4</accession>
<evidence type="ECO:0000313" key="3">
    <source>
        <dbReference type="Proteomes" id="UP000265520"/>
    </source>
</evidence>
<evidence type="ECO:0000313" key="2">
    <source>
        <dbReference type="EMBL" id="MCI92678.1"/>
    </source>
</evidence>
<dbReference type="GO" id="GO:0003676">
    <property type="term" value="F:nucleic acid binding"/>
    <property type="evidence" value="ECO:0007669"/>
    <property type="project" value="InterPro"/>
</dbReference>
<dbReference type="EMBL" id="LXQA011307438">
    <property type="protein sequence ID" value="MCI92678.1"/>
    <property type="molecule type" value="Genomic_DNA"/>
</dbReference>
<dbReference type="Pfam" id="PF00098">
    <property type="entry name" value="zf-CCHC"/>
    <property type="match status" value="1"/>
</dbReference>
<organism evidence="2 3">
    <name type="scientific">Trifolium medium</name>
    <dbReference type="NCBI Taxonomy" id="97028"/>
    <lineage>
        <taxon>Eukaryota</taxon>
        <taxon>Viridiplantae</taxon>
        <taxon>Streptophyta</taxon>
        <taxon>Embryophyta</taxon>
        <taxon>Tracheophyta</taxon>
        <taxon>Spermatophyta</taxon>
        <taxon>Magnoliopsida</taxon>
        <taxon>eudicotyledons</taxon>
        <taxon>Gunneridae</taxon>
        <taxon>Pentapetalae</taxon>
        <taxon>rosids</taxon>
        <taxon>fabids</taxon>
        <taxon>Fabales</taxon>
        <taxon>Fabaceae</taxon>
        <taxon>Papilionoideae</taxon>
        <taxon>50 kb inversion clade</taxon>
        <taxon>NPAAA clade</taxon>
        <taxon>Hologalegina</taxon>
        <taxon>IRL clade</taxon>
        <taxon>Trifolieae</taxon>
        <taxon>Trifolium</taxon>
    </lineage>
</organism>
<evidence type="ECO:0000259" key="1">
    <source>
        <dbReference type="Pfam" id="PF00098"/>
    </source>
</evidence>
<reference evidence="2 3" key="1">
    <citation type="journal article" date="2018" name="Front. Plant Sci.">
        <title>Red Clover (Trifolium pratense) and Zigzag Clover (T. medium) - A Picture of Genomic Similarities and Differences.</title>
        <authorList>
            <person name="Dluhosova J."/>
            <person name="Istvanek J."/>
            <person name="Nedelnik J."/>
            <person name="Repkova J."/>
        </authorList>
    </citation>
    <scope>NUCLEOTIDE SEQUENCE [LARGE SCALE GENOMIC DNA]</scope>
    <source>
        <strain evidence="3">cv. 10/8</strain>
        <tissue evidence="2">Leaf</tissue>
    </source>
</reference>
<dbReference type="InterPro" id="IPR036875">
    <property type="entry name" value="Znf_CCHC_sf"/>
</dbReference>
<feature type="domain" description="CCHC-type" evidence="1">
    <location>
        <begin position="15"/>
        <end position="29"/>
    </location>
</feature>
<comment type="caution">
    <text evidence="2">The sequence shown here is derived from an EMBL/GenBank/DDBJ whole genome shotgun (WGS) entry which is preliminary data.</text>
</comment>
<name>A0A392VWA4_9FABA</name>
<sequence length="54" mass="5865">MGHKTEACRGKLTSYNCGEDGHKSIECKKPKKAMGKVFALSGEDASHEDNLIRG</sequence>
<keyword evidence="3" id="KW-1185">Reference proteome</keyword>
<dbReference type="AlphaFoldDB" id="A0A392VWA4"/>
<protein>
    <submittedName>
        <fullName evidence="2">Cellular nucleic acid-binding protein</fullName>
    </submittedName>
</protein>